<protein>
    <submittedName>
        <fullName evidence="3">LytTR family DNA-binding domain-containing protein</fullName>
    </submittedName>
</protein>
<sequence length="253" mass="29097">MKIVIIEDERITAKDLEQTLIEIDPDIEIVAVIRSVKEGLTYFSHQPNPALIFSDIRLGDGLSFEILKQVKVPVIFCTAYDEYALHAFQVNGIGYVLKPFTEESVAAALTKYNELTRANETEIGRQYEKMKDIFETVRPKISSLLIHYKDTVVPIRISDIALFCLKNEVLTLYTFDHKRYYPNMSLDELEELLGDLFFRANRQYLIARSAIVHASSLLSRKMSIHVSIKHDDIITISREKSPQFLKWLQASPV</sequence>
<dbReference type="Gene3D" id="3.40.50.2300">
    <property type="match status" value="1"/>
</dbReference>
<name>A0ABV0BWV0_9SPHI</name>
<dbReference type="InterPro" id="IPR007492">
    <property type="entry name" value="LytTR_DNA-bd_dom"/>
</dbReference>
<dbReference type="SMART" id="SM00448">
    <property type="entry name" value="REC"/>
    <property type="match status" value="1"/>
</dbReference>
<comment type="caution">
    <text evidence="3">The sequence shown here is derived from an EMBL/GenBank/DDBJ whole genome shotgun (WGS) entry which is preliminary data.</text>
</comment>
<feature type="modified residue" description="4-aspartylphosphate" evidence="1">
    <location>
        <position position="55"/>
    </location>
</feature>
<dbReference type="GO" id="GO:0003677">
    <property type="term" value="F:DNA binding"/>
    <property type="evidence" value="ECO:0007669"/>
    <property type="project" value="UniProtKB-KW"/>
</dbReference>
<evidence type="ECO:0000313" key="3">
    <source>
        <dbReference type="EMBL" id="MEN5379266.1"/>
    </source>
</evidence>
<dbReference type="Pfam" id="PF04397">
    <property type="entry name" value="LytTR"/>
    <property type="match status" value="1"/>
</dbReference>
<dbReference type="PANTHER" id="PTHR37299:SF1">
    <property type="entry name" value="STAGE 0 SPORULATION PROTEIN A HOMOLOG"/>
    <property type="match status" value="1"/>
</dbReference>
<gene>
    <name evidence="3" type="ORF">ABE541_18520</name>
</gene>
<accession>A0ABV0BWV0</accession>
<dbReference type="Gene3D" id="2.40.50.1020">
    <property type="entry name" value="LytTr DNA-binding domain"/>
    <property type="match status" value="1"/>
</dbReference>
<keyword evidence="1" id="KW-0597">Phosphoprotein</keyword>
<dbReference type="EMBL" id="JBDJNQ010000009">
    <property type="protein sequence ID" value="MEN5379266.1"/>
    <property type="molecule type" value="Genomic_DNA"/>
</dbReference>
<dbReference type="InterPro" id="IPR011006">
    <property type="entry name" value="CheY-like_superfamily"/>
</dbReference>
<dbReference type="SUPFAM" id="SSF52172">
    <property type="entry name" value="CheY-like"/>
    <property type="match status" value="1"/>
</dbReference>
<dbReference type="PANTHER" id="PTHR37299">
    <property type="entry name" value="TRANSCRIPTIONAL REGULATOR-RELATED"/>
    <property type="match status" value="1"/>
</dbReference>
<evidence type="ECO:0000313" key="4">
    <source>
        <dbReference type="Proteomes" id="UP001409291"/>
    </source>
</evidence>
<dbReference type="Pfam" id="PF00072">
    <property type="entry name" value="Response_reg"/>
    <property type="match status" value="1"/>
</dbReference>
<organism evidence="3 4">
    <name type="scientific">Sphingobacterium kitahiroshimense</name>
    <dbReference type="NCBI Taxonomy" id="470446"/>
    <lineage>
        <taxon>Bacteria</taxon>
        <taxon>Pseudomonadati</taxon>
        <taxon>Bacteroidota</taxon>
        <taxon>Sphingobacteriia</taxon>
        <taxon>Sphingobacteriales</taxon>
        <taxon>Sphingobacteriaceae</taxon>
        <taxon>Sphingobacterium</taxon>
    </lineage>
</organism>
<dbReference type="Proteomes" id="UP001409291">
    <property type="component" value="Unassembled WGS sequence"/>
</dbReference>
<feature type="domain" description="Response regulatory" evidence="2">
    <location>
        <begin position="2"/>
        <end position="113"/>
    </location>
</feature>
<dbReference type="InterPro" id="IPR001789">
    <property type="entry name" value="Sig_transdc_resp-reg_receiver"/>
</dbReference>
<reference evidence="3 4" key="1">
    <citation type="submission" date="2024-04" db="EMBL/GenBank/DDBJ databases">
        <title>WGS of bacteria from Torrens River.</title>
        <authorList>
            <person name="Wyrsch E.R."/>
            <person name="Drigo B."/>
        </authorList>
    </citation>
    <scope>NUCLEOTIDE SEQUENCE [LARGE SCALE GENOMIC DNA]</scope>
    <source>
        <strain evidence="3 4">TWI391</strain>
    </source>
</reference>
<dbReference type="PROSITE" id="PS50110">
    <property type="entry name" value="RESPONSE_REGULATORY"/>
    <property type="match status" value="1"/>
</dbReference>
<keyword evidence="3" id="KW-0238">DNA-binding</keyword>
<dbReference type="RefSeq" id="WP_346582035.1">
    <property type="nucleotide sequence ID" value="NZ_JBDJNQ010000009.1"/>
</dbReference>
<dbReference type="SMART" id="SM00850">
    <property type="entry name" value="LytTR"/>
    <property type="match status" value="1"/>
</dbReference>
<evidence type="ECO:0000259" key="2">
    <source>
        <dbReference type="PROSITE" id="PS50110"/>
    </source>
</evidence>
<keyword evidence="4" id="KW-1185">Reference proteome</keyword>
<dbReference type="InterPro" id="IPR046947">
    <property type="entry name" value="LytR-like"/>
</dbReference>
<evidence type="ECO:0000256" key="1">
    <source>
        <dbReference type="PROSITE-ProRule" id="PRU00169"/>
    </source>
</evidence>
<proteinExistence type="predicted"/>